<evidence type="ECO:0000313" key="4">
    <source>
        <dbReference type="Proteomes" id="UP000326396"/>
    </source>
</evidence>
<comment type="caution">
    <text evidence="3">The sequence shown here is derived from an EMBL/GenBank/DDBJ whole genome shotgun (WGS) entry which is preliminary data.</text>
</comment>
<dbReference type="OrthoDB" id="1727168at2759"/>
<dbReference type="PANTHER" id="PTHR11638:SF86">
    <property type="entry name" value="CHAPERONE PROTEIN CLPB4, MITOCHONDRIAL"/>
    <property type="match status" value="1"/>
</dbReference>
<gene>
    <name evidence="3" type="ORF">E3N88_38732</name>
</gene>
<name>A0A5N6LVN7_9ASTR</name>
<dbReference type="PANTHER" id="PTHR11638">
    <property type="entry name" value="ATP-DEPENDENT CLP PROTEASE"/>
    <property type="match status" value="1"/>
</dbReference>
<evidence type="ECO:0000313" key="3">
    <source>
        <dbReference type="EMBL" id="KAD2805355.1"/>
    </source>
</evidence>
<keyword evidence="4" id="KW-1185">Reference proteome</keyword>
<dbReference type="Proteomes" id="UP000326396">
    <property type="component" value="Linkage Group LG8"/>
</dbReference>
<dbReference type="InterPro" id="IPR027417">
    <property type="entry name" value="P-loop_NTPase"/>
</dbReference>
<reference evidence="3 4" key="1">
    <citation type="submission" date="2019-05" db="EMBL/GenBank/DDBJ databases">
        <title>Mikania micrantha, genome provides insights into the molecular mechanism of rapid growth.</title>
        <authorList>
            <person name="Liu B."/>
        </authorList>
    </citation>
    <scope>NUCLEOTIDE SEQUENCE [LARGE SCALE GENOMIC DNA]</scope>
    <source>
        <strain evidence="3">NLD-2019</strain>
        <tissue evidence="3">Leaf</tissue>
    </source>
</reference>
<evidence type="ECO:0000256" key="2">
    <source>
        <dbReference type="ARBA" id="ARBA00022840"/>
    </source>
</evidence>
<dbReference type="GO" id="GO:0005524">
    <property type="term" value="F:ATP binding"/>
    <property type="evidence" value="ECO:0007669"/>
    <property type="project" value="UniProtKB-KW"/>
</dbReference>
<dbReference type="SUPFAM" id="SSF52540">
    <property type="entry name" value="P-loop containing nucleoside triphosphate hydrolases"/>
    <property type="match status" value="1"/>
</dbReference>
<proteinExistence type="predicted"/>
<dbReference type="GO" id="GO:0005737">
    <property type="term" value="C:cytoplasm"/>
    <property type="evidence" value="ECO:0007669"/>
    <property type="project" value="TreeGrafter"/>
</dbReference>
<dbReference type="EMBL" id="SZYD01000018">
    <property type="protein sequence ID" value="KAD2805355.1"/>
    <property type="molecule type" value="Genomic_DNA"/>
</dbReference>
<protein>
    <submittedName>
        <fullName evidence="3">Uncharacterized protein</fullName>
    </submittedName>
</protein>
<keyword evidence="2" id="KW-0067">ATP-binding</keyword>
<dbReference type="GO" id="GO:0034605">
    <property type="term" value="P:cellular response to heat"/>
    <property type="evidence" value="ECO:0007669"/>
    <property type="project" value="TreeGrafter"/>
</dbReference>
<accession>A0A5N6LVN7</accession>
<evidence type="ECO:0000256" key="1">
    <source>
        <dbReference type="ARBA" id="ARBA00022741"/>
    </source>
</evidence>
<dbReference type="GO" id="GO:0016887">
    <property type="term" value="F:ATP hydrolysis activity"/>
    <property type="evidence" value="ECO:0007669"/>
    <property type="project" value="TreeGrafter"/>
</dbReference>
<dbReference type="InterPro" id="IPR050130">
    <property type="entry name" value="ClpA_ClpB"/>
</dbReference>
<dbReference type="AlphaFoldDB" id="A0A5N6LVN7"/>
<dbReference type="Gene3D" id="3.40.50.300">
    <property type="entry name" value="P-loop containing nucleotide triphosphate hydrolases"/>
    <property type="match status" value="1"/>
</dbReference>
<organism evidence="3 4">
    <name type="scientific">Mikania micrantha</name>
    <name type="common">bitter vine</name>
    <dbReference type="NCBI Taxonomy" id="192012"/>
    <lineage>
        <taxon>Eukaryota</taxon>
        <taxon>Viridiplantae</taxon>
        <taxon>Streptophyta</taxon>
        <taxon>Embryophyta</taxon>
        <taxon>Tracheophyta</taxon>
        <taxon>Spermatophyta</taxon>
        <taxon>Magnoliopsida</taxon>
        <taxon>eudicotyledons</taxon>
        <taxon>Gunneridae</taxon>
        <taxon>Pentapetalae</taxon>
        <taxon>asterids</taxon>
        <taxon>campanulids</taxon>
        <taxon>Asterales</taxon>
        <taxon>Asteraceae</taxon>
        <taxon>Asteroideae</taxon>
        <taxon>Heliantheae alliance</taxon>
        <taxon>Eupatorieae</taxon>
        <taxon>Mikania</taxon>
    </lineage>
</organism>
<keyword evidence="1" id="KW-0547">Nucleotide-binding</keyword>
<sequence length="114" mass="12919">MEVTSDDVVLGWCDVENRLPRSQNMVKACEAARVYSRSLAILRFLRRDDEMKRCVQILSRRRKNNPVIIGEPGVGKNAILEGAKFGGVKCSYGRVDIMRSFQAKSYGSEMFIND</sequence>